<organism evidence="1 2">
    <name type="scientific">Coprinopsis marcescibilis</name>
    <name type="common">Agaric fungus</name>
    <name type="synonym">Psathyrella marcescibilis</name>
    <dbReference type="NCBI Taxonomy" id="230819"/>
    <lineage>
        <taxon>Eukaryota</taxon>
        <taxon>Fungi</taxon>
        <taxon>Dikarya</taxon>
        <taxon>Basidiomycota</taxon>
        <taxon>Agaricomycotina</taxon>
        <taxon>Agaricomycetes</taxon>
        <taxon>Agaricomycetidae</taxon>
        <taxon>Agaricales</taxon>
        <taxon>Agaricineae</taxon>
        <taxon>Psathyrellaceae</taxon>
        <taxon>Coprinopsis</taxon>
    </lineage>
</organism>
<reference evidence="1 2" key="1">
    <citation type="journal article" date="2019" name="Nat. Ecol. Evol.">
        <title>Megaphylogeny resolves global patterns of mushroom evolution.</title>
        <authorList>
            <person name="Varga T."/>
            <person name="Krizsan K."/>
            <person name="Foldi C."/>
            <person name="Dima B."/>
            <person name="Sanchez-Garcia M."/>
            <person name="Sanchez-Ramirez S."/>
            <person name="Szollosi G.J."/>
            <person name="Szarkandi J.G."/>
            <person name="Papp V."/>
            <person name="Albert L."/>
            <person name="Andreopoulos W."/>
            <person name="Angelini C."/>
            <person name="Antonin V."/>
            <person name="Barry K.W."/>
            <person name="Bougher N.L."/>
            <person name="Buchanan P."/>
            <person name="Buyck B."/>
            <person name="Bense V."/>
            <person name="Catcheside P."/>
            <person name="Chovatia M."/>
            <person name="Cooper J."/>
            <person name="Damon W."/>
            <person name="Desjardin D."/>
            <person name="Finy P."/>
            <person name="Geml J."/>
            <person name="Haridas S."/>
            <person name="Hughes K."/>
            <person name="Justo A."/>
            <person name="Karasinski D."/>
            <person name="Kautmanova I."/>
            <person name="Kiss B."/>
            <person name="Kocsube S."/>
            <person name="Kotiranta H."/>
            <person name="LaButti K.M."/>
            <person name="Lechner B.E."/>
            <person name="Liimatainen K."/>
            <person name="Lipzen A."/>
            <person name="Lukacs Z."/>
            <person name="Mihaltcheva S."/>
            <person name="Morgado L.N."/>
            <person name="Niskanen T."/>
            <person name="Noordeloos M.E."/>
            <person name="Ohm R.A."/>
            <person name="Ortiz-Santana B."/>
            <person name="Ovrebo C."/>
            <person name="Racz N."/>
            <person name="Riley R."/>
            <person name="Savchenko A."/>
            <person name="Shiryaev A."/>
            <person name="Soop K."/>
            <person name="Spirin V."/>
            <person name="Szebenyi C."/>
            <person name="Tomsovsky M."/>
            <person name="Tulloss R.E."/>
            <person name="Uehling J."/>
            <person name="Grigoriev I.V."/>
            <person name="Vagvolgyi C."/>
            <person name="Papp T."/>
            <person name="Martin F.M."/>
            <person name="Miettinen O."/>
            <person name="Hibbett D.S."/>
            <person name="Nagy L.G."/>
        </authorList>
    </citation>
    <scope>NUCLEOTIDE SEQUENCE [LARGE SCALE GENOMIC DNA]</scope>
    <source>
        <strain evidence="1 2">CBS 121175</strain>
    </source>
</reference>
<evidence type="ECO:0000313" key="1">
    <source>
        <dbReference type="EMBL" id="TFK16656.1"/>
    </source>
</evidence>
<dbReference type="Proteomes" id="UP000307440">
    <property type="component" value="Unassembled WGS sequence"/>
</dbReference>
<accession>A0A5C3K9C1</accession>
<proteinExistence type="predicted"/>
<dbReference type="STRING" id="230819.A0A5C3K9C1"/>
<sequence>MTITQALRSLQGYDRGQNRTTPGPIFKRQQAEDWLYYQDQLVRRVLPTVNNLNSPEGVQLTQRPFRVQWFIRQLDICLNLWNHDRSLDDALKVGKRLLSIVETMNSLWDCPTNTRECAQLRGRLSQSCSHVGLEEPQPSSYMVPNIVNVHG</sequence>
<dbReference type="EMBL" id="ML210683">
    <property type="protein sequence ID" value="TFK16656.1"/>
    <property type="molecule type" value="Genomic_DNA"/>
</dbReference>
<protein>
    <submittedName>
        <fullName evidence="1">Uncharacterized protein</fullName>
    </submittedName>
</protein>
<name>A0A5C3K9C1_COPMA</name>
<evidence type="ECO:0000313" key="2">
    <source>
        <dbReference type="Proteomes" id="UP000307440"/>
    </source>
</evidence>
<dbReference type="AlphaFoldDB" id="A0A5C3K9C1"/>
<keyword evidence="2" id="KW-1185">Reference proteome</keyword>
<gene>
    <name evidence="1" type="ORF">FA15DRAFT_412701</name>
</gene>
<dbReference type="OrthoDB" id="10261408at2759"/>